<comment type="caution">
    <text evidence="1">The sequence shown here is derived from an EMBL/GenBank/DDBJ whole genome shotgun (WGS) entry which is preliminary data.</text>
</comment>
<sequence>QAVYDAVLQQQGFSFEVCYNAKGNFYLQLGEQEQAGKTYAYTLVYNRTSQNGKCEIFVLYRNPEENLSTEAAQIVEFYAVRSEDLQVIAGDKTGWSVVANSAYQEATGEK</sequence>
<protein>
    <submittedName>
        <fullName evidence="1">Uncharacterized protein</fullName>
    </submittedName>
</protein>
<reference evidence="1" key="1">
    <citation type="journal article" date="2013" name="Environ. Microbiol.">
        <title>Microbiota from the distal guts of lean and obese adolescents exhibit partial functional redundancy besides clear differences in community structure.</title>
        <authorList>
            <person name="Ferrer M."/>
            <person name="Ruiz A."/>
            <person name="Lanza F."/>
            <person name="Haange S.B."/>
            <person name="Oberbach A."/>
            <person name="Till H."/>
            <person name="Bargiela R."/>
            <person name="Campoy C."/>
            <person name="Segura M.T."/>
            <person name="Richter M."/>
            <person name="von Bergen M."/>
            <person name="Seifert J."/>
            <person name="Suarez A."/>
        </authorList>
    </citation>
    <scope>NUCLEOTIDE SEQUENCE</scope>
</reference>
<feature type="non-terminal residue" evidence="1">
    <location>
        <position position="1"/>
    </location>
</feature>
<name>K1TIH1_9ZZZZ</name>
<proteinExistence type="predicted"/>
<dbReference type="AlphaFoldDB" id="K1TIH1"/>
<dbReference type="EMBL" id="AJWY01004249">
    <property type="protein sequence ID" value="EKC72917.1"/>
    <property type="molecule type" value="Genomic_DNA"/>
</dbReference>
<accession>K1TIH1</accession>
<evidence type="ECO:0000313" key="1">
    <source>
        <dbReference type="EMBL" id="EKC72917.1"/>
    </source>
</evidence>
<organism evidence="1">
    <name type="scientific">human gut metagenome</name>
    <dbReference type="NCBI Taxonomy" id="408170"/>
    <lineage>
        <taxon>unclassified sequences</taxon>
        <taxon>metagenomes</taxon>
        <taxon>organismal metagenomes</taxon>
    </lineage>
</organism>
<gene>
    <name evidence="1" type="ORF">LEA_06488</name>
</gene>